<dbReference type="Pfam" id="PF03446">
    <property type="entry name" value="NAD_binding_2"/>
    <property type="match status" value="1"/>
</dbReference>
<dbReference type="InterPro" id="IPR036291">
    <property type="entry name" value="NAD(P)-bd_dom_sf"/>
</dbReference>
<dbReference type="GO" id="GO:0050661">
    <property type="term" value="F:NADP binding"/>
    <property type="evidence" value="ECO:0007669"/>
    <property type="project" value="InterPro"/>
</dbReference>
<dbReference type="InterPro" id="IPR008927">
    <property type="entry name" value="6-PGluconate_DH-like_C_sf"/>
</dbReference>
<evidence type="ECO:0000256" key="1">
    <source>
        <dbReference type="ARBA" id="ARBA00023002"/>
    </source>
</evidence>
<dbReference type="Gene3D" id="1.10.1040.10">
    <property type="entry name" value="N-(1-d-carboxylethyl)-l-norvaline Dehydrogenase, domain 2"/>
    <property type="match status" value="1"/>
</dbReference>
<dbReference type="AlphaFoldDB" id="A0AAN1CYM1"/>
<dbReference type="RefSeq" id="WP_020334232.1">
    <property type="nucleotide sequence ID" value="NZ_ATFJ01000017.1"/>
</dbReference>
<accession>A0AAN1CYM1</accession>
<keyword evidence="1" id="KW-0560">Oxidoreductase</keyword>
<dbReference type="Proteomes" id="UP000092741">
    <property type="component" value="Chromosome 2"/>
</dbReference>
<keyword evidence="5" id="KW-1185">Reference proteome</keyword>
<dbReference type="InterPro" id="IPR006115">
    <property type="entry name" value="6PGDH_NADP-bd"/>
</dbReference>
<dbReference type="InterPro" id="IPR013328">
    <property type="entry name" value="6PGD_dom2"/>
</dbReference>
<organism evidence="4 5">
    <name type="scientific">Vibrio natriegens NBRC 15636 = ATCC 14048 = DSM 759</name>
    <dbReference type="NCBI Taxonomy" id="1219067"/>
    <lineage>
        <taxon>Bacteria</taxon>
        <taxon>Pseudomonadati</taxon>
        <taxon>Pseudomonadota</taxon>
        <taxon>Gammaproteobacteria</taxon>
        <taxon>Vibrionales</taxon>
        <taxon>Vibrionaceae</taxon>
        <taxon>Vibrio</taxon>
    </lineage>
</organism>
<evidence type="ECO:0000259" key="3">
    <source>
        <dbReference type="Pfam" id="PF09130"/>
    </source>
</evidence>
<dbReference type="Gene3D" id="3.40.50.720">
    <property type="entry name" value="NAD(P)-binding Rossmann-like Domain"/>
    <property type="match status" value="1"/>
</dbReference>
<dbReference type="Pfam" id="PF09130">
    <property type="entry name" value="DUF1932"/>
    <property type="match status" value="1"/>
</dbReference>
<evidence type="ECO:0000313" key="5">
    <source>
        <dbReference type="Proteomes" id="UP000092741"/>
    </source>
</evidence>
<name>A0AAN1CYM1_VIBNA</name>
<dbReference type="GO" id="GO:0016491">
    <property type="term" value="F:oxidoreductase activity"/>
    <property type="evidence" value="ECO:0007669"/>
    <property type="project" value="UniProtKB-KW"/>
</dbReference>
<proteinExistence type="predicted"/>
<feature type="domain" description="Phosphogluconate dehydrogenase NAD-binding putative C-terminal" evidence="3">
    <location>
        <begin position="196"/>
        <end position="266"/>
    </location>
</feature>
<dbReference type="GeneID" id="70914823"/>
<dbReference type="SUPFAM" id="SSF51735">
    <property type="entry name" value="NAD(P)-binding Rossmann-fold domains"/>
    <property type="match status" value="1"/>
</dbReference>
<evidence type="ECO:0000259" key="2">
    <source>
        <dbReference type="Pfam" id="PF03446"/>
    </source>
</evidence>
<sequence length="305" mass="32964">MKTTRAAFIGFGEAAQALISIAGDNAPDVISAFDIKTRDEATREAKLMDYIQFQVNGAFNPEQAVCGAQVIFSLVTPDQANLALAPLSSALTEKQFVVDCNSCAPAVKKHNAKLVESQGAAYIDAAIMSPVKANSKPIPLYISGKKATLVAPQLQYLGFDVTVISEQVGDASQIKMLRSAMVKGLEALTTECMLAAHRAGVAPYVIESLEKSYPQLNLSQLAVYHMERMLTHGKRRSEELKSVVETLASLDIDTSMSSGAINWHQRMSDVNVTVDNQTLEQLSNQILNTMEHSASPIQSNDTLTS</sequence>
<protein>
    <submittedName>
        <fullName evidence="4">6-phosphogluconate dehydrogenase</fullName>
    </submittedName>
</protein>
<dbReference type="KEGG" id="vna:PN96_18480"/>
<dbReference type="InterPro" id="IPR015814">
    <property type="entry name" value="Pgluconate_DH_NAD-bd_C"/>
</dbReference>
<dbReference type="EMBL" id="CP016346">
    <property type="protein sequence ID" value="ANQ15441.1"/>
    <property type="molecule type" value="Genomic_DNA"/>
</dbReference>
<feature type="domain" description="6-phosphogluconate dehydrogenase NADP-binding" evidence="2">
    <location>
        <begin position="44"/>
        <end position="147"/>
    </location>
</feature>
<reference evidence="4 5" key="1">
    <citation type="submission" date="2016-07" db="EMBL/GenBank/DDBJ databases">
        <title>Developing Vibrio natriegens as a novel, fast-growing host for biotechnology.</title>
        <authorList>
            <person name="Weinstock M.T."/>
            <person name="Hesek E.D."/>
            <person name="Wilson C.M."/>
            <person name="Gibson D.G."/>
        </authorList>
    </citation>
    <scope>NUCLEOTIDE SEQUENCE [LARGE SCALE GENOMIC DNA]</scope>
    <source>
        <strain evidence="4 5">ATCC 14048</strain>
    </source>
</reference>
<dbReference type="SUPFAM" id="SSF48179">
    <property type="entry name" value="6-phosphogluconate dehydrogenase C-terminal domain-like"/>
    <property type="match status" value="1"/>
</dbReference>
<gene>
    <name evidence="4" type="ORF">BA890_22330</name>
</gene>
<evidence type="ECO:0000313" key="4">
    <source>
        <dbReference type="EMBL" id="ANQ15441.1"/>
    </source>
</evidence>